<organism evidence="6 7">
    <name type="scientific">Rubripirellula reticaptiva</name>
    <dbReference type="NCBI Taxonomy" id="2528013"/>
    <lineage>
        <taxon>Bacteria</taxon>
        <taxon>Pseudomonadati</taxon>
        <taxon>Planctomycetota</taxon>
        <taxon>Planctomycetia</taxon>
        <taxon>Pirellulales</taxon>
        <taxon>Pirellulaceae</taxon>
        <taxon>Rubripirellula</taxon>
    </lineage>
</organism>
<protein>
    <submittedName>
        <fullName evidence="6">Valine--pyruvate aminotransferase</fullName>
        <ecNumber evidence="6">2.6.1.66</ecNumber>
    </submittedName>
</protein>
<evidence type="ECO:0000256" key="4">
    <source>
        <dbReference type="ARBA" id="ARBA00022898"/>
    </source>
</evidence>
<evidence type="ECO:0000256" key="2">
    <source>
        <dbReference type="ARBA" id="ARBA00022576"/>
    </source>
</evidence>
<gene>
    <name evidence="6" type="primary">avtA</name>
    <name evidence="6" type="ORF">Poly59_19220</name>
</gene>
<dbReference type="AlphaFoldDB" id="A0A5C6F3B2"/>
<dbReference type="GO" id="GO:0005829">
    <property type="term" value="C:cytosol"/>
    <property type="evidence" value="ECO:0007669"/>
    <property type="project" value="TreeGrafter"/>
</dbReference>
<evidence type="ECO:0000313" key="7">
    <source>
        <dbReference type="Proteomes" id="UP000317977"/>
    </source>
</evidence>
<keyword evidence="3 6" id="KW-0808">Transferase</keyword>
<dbReference type="Proteomes" id="UP000317977">
    <property type="component" value="Unassembled WGS sequence"/>
</dbReference>
<keyword evidence="2 6" id="KW-0032">Aminotransferase</keyword>
<sequence>MSWELSEFGERLACGSGIGELMDDLGHAIAIGGDRICMLGGGQPAHIPEIDAVWRRRIEEISAVPGELEHSLGNYEPPVGNAAFRLALAEMFQRNFGWKIGPENIAVTPGGQSAFFFILNALAGRFSDGRTKKVMLPVIPEYIGYANQSVGEDFFHAVRPRIEKIGKHRFKYRVDFEQLEVTDDIAAICVSRPTNPSGNVLTDEEIDHLANLARQHNIPLIIDGAYGVPFPNAIFTDVTPMWDDQMVLTLSLSKIGLPGTRTGIVIAREELIQSIASMTSIIGLANTNIGQTIVKPLIETDELLRLSNDVVRPFYLQKSIDAIAMAEEIFDDATPYRIHRSEGAFFLWMWFEDLPITATELYERLKRRDVLIVPGNYFFFGDQLSADKAKPWPHRDQCIRMTFTMPEEKVRKGLETIADEVQRAYRSK</sequence>
<proteinExistence type="predicted"/>
<dbReference type="GO" id="GO:1901605">
    <property type="term" value="P:alpha-amino acid metabolic process"/>
    <property type="evidence" value="ECO:0007669"/>
    <property type="project" value="TreeGrafter"/>
</dbReference>
<evidence type="ECO:0000313" key="6">
    <source>
        <dbReference type="EMBL" id="TWU55622.1"/>
    </source>
</evidence>
<dbReference type="InterPro" id="IPR050859">
    <property type="entry name" value="Class-I_PLP-dep_aminotransf"/>
</dbReference>
<dbReference type="Pfam" id="PF00155">
    <property type="entry name" value="Aminotran_1_2"/>
    <property type="match status" value="1"/>
</dbReference>
<dbReference type="PANTHER" id="PTHR42790:SF4">
    <property type="entry name" value="VALINE--PYRUVATE AMINOTRANSFERASE"/>
    <property type="match status" value="1"/>
</dbReference>
<dbReference type="InterPro" id="IPR015421">
    <property type="entry name" value="PyrdxlP-dep_Trfase_major"/>
</dbReference>
<dbReference type="RefSeq" id="WP_146533777.1">
    <property type="nucleotide sequence ID" value="NZ_SJPX01000002.1"/>
</dbReference>
<evidence type="ECO:0000256" key="3">
    <source>
        <dbReference type="ARBA" id="ARBA00022679"/>
    </source>
</evidence>
<comment type="caution">
    <text evidence="6">The sequence shown here is derived from an EMBL/GenBank/DDBJ whole genome shotgun (WGS) entry which is preliminary data.</text>
</comment>
<dbReference type="NCBIfam" id="NF006967">
    <property type="entry name" value="PRK09440.1-5"/>
    <property type="match status" value="1"/>
</dbReference>
<keyword evidence="7" id="KW-1185">Reference proteome</keyword>
<evidence type="ECO:0000259" key="5">
    <source>
        <dbReference type="Pfam" id="PF00155"/>
    </source>
</evidence>
<dbReference type="CDD" id="cd00609">
    <property type="entry name" value="AAT_like"/>
    <property type="match status" value="1"/>
</dbReference>
<keyword evidence="6" id="KW-0670">Pyruvate</keyword>
<reference evidence="6 7" key="1">
    <citation type="submission" date="2019-02" db="EMBL/GenBank/DDBJ databases">
        <title>Deep-cultivation of Planctomycetes and their phenomic and genomic characterization uncovers novel biology.</title>
        <authorList>
            <person name="Wiegand S."/>
            <person name="Jogler M."/>
            <person name="Boedeker C."/>
            <person name="Pinto D."/>
            <person name="Vollmers J."/>
            <person name="Rivas-Marin E."/>
            <person name="Kohn T."/>
            <person name="Peeters S.H."/>
            <person name="Heuer A."/>
            <person name="Rast P."/>
            <person name="Oberbeckmann S."/>
            <person name="Bunk B."/>
            <person name="Jeske O."/>
            <person name="Meyerdierks A."/>
            <person name="Storesund J.E."/>
            <person name="Kallscheuer N."/>
            <person name="Luecker S."/>
            <person name="Lage O.M."/>
            <person name="Pohl T."/>
            <person name="Merkel B.J."/>
            <person name="Hornburger P."/>
            <person name="Mueller R.-W."/>
            <person name="Bruemmer F."/>
            <person name="Labrenz M."/>
            <person name="Spormann A.M."/>
            <person name="Op Den Camp H."/>
            <person name="Overmann J."/>
            <person name="Amann R."/>
            <person name="Jetten M.S.M."/>
            <person name="Mascher T."/>
            <person name="Medema M.H."/>
            <person name="Devos D.P."/>
            <person name="Kaster A.-K."/>
            <person name="Ovreas L."/>
            <person name="Rohde M."/>
            <person name="Galperin M.Y."/>
            <person name="Jogler C."/>
        </authorList>
    </citation>
    <scope>NUCLEOTIDE SEQUENCE [LARGE SCALE GENOMIC DNA]</scope>
    <source>
        <strain evidence="6 7">Poly59</strain>
    </source>
</reference>
<evidence type="ECO:0000256" key="1">
    <source>
        <dbReference type="ARBA" id="ARBA00001933"/>
    </source>
</evidence>
<dbReference type="EMBL" id="SJPX01000002">
    <property type="protein sequence ID" value="TWU55622.1"/>
    <property type="molecule type" value="Genomic_DNA"/>
</dbReference>
<dbReference type="EC" id="2.6.1.66" evidence="6"/>
<dbReference type="OrthoDB" id="9813612at2"/>
<dbReference type="SUPFAM" id="SSF53383">
    <property type="entry name" value="PLP-dependent transferases"/>
    <property type="match status" value="1"/>
</dbReference>
<dbReference type="GO" id="GO:0030170">
    <property type="term" value="F:pyridoxal phosphate binding"/>
    <property type="evidence" value="ECO:0007669"/>
    <property type="project" value="InterPro"/>
</dbReference>
<name>A0A5C6F3B2_9BACT</name>
<dbReference type="GO" id="GO:0009042">
    <property type="term" value="F:valine-pyruvate transaminase activity"/>
    <property type="evidence" value="ECO:0007669"/>
    <property type="project" value="UniProtKB-EC"/>
</dbReference>
<keyword evidence="4" id="KW-0663">Pyridoxal phosphate</keyword>
<dbReference type="Gene3D" id="3.40.640.10">
    <property type="entry name" value="Type I PLP-dependent aspartate aminotransferase-like (Major domain)"/>
    <property type="match status" value="1"/>
</dbReference>
<feature type="domain" description="Aminotransferase class I/classII large" evidence="5">
    <location>
        <begin position="67"/>
        <end position="417"/>
    </location>
</feature>
<comment type="cofactor">
    <cofactor evidence="1">
        <name>pyridoxal 5'-phosphate</name>
        <dbReference type="ChEBI" id="CHEBI:597326"/>
    </cofactor>
</comment>
<dbReference type="NCBIfam" id="NF006964">
    <property type="entry name" value="PRK09440.1-2"/>
    <property type="match status" value="1"/>
</dbReference>
<dbReference type="InterPro" id="IPR004839">
    <property type="entry name" value="Aminotransferase_I/II_large"/>
</dbReference>
<dbReference type="InterPro" id="IPR015424">
    <property type="entry name" value="PyrdxlP-dep_Trfase"/>
</dbReference>
<dbReference type="PANTHER" id="PTHR42790">
    <property type="entry name" value="AMINOTRANSFERASE"/>
    <property type="match status" value="1"/>
</dbReference>
<accession>A0A5C6F3B2</accession>